<protein>
    <submittedName>
        <fullName evidence="1">4-aminobutyrate transaminase</fullName>
    </submittedName>
</protein>
<organism evidence="1 2">
    <name type="scientific">Violaceomyces palustris</name>
    <dbReference type="NCBI Taxonomy" id="1673888"/>
    <lineage>
        <taxon>Eukaryota</taxon>
        <taxon>Fungi</taxon>
        <taxon>Dikarya</taxon>
        <taxon>Basidiomycota</taxon>
        <taxon>Ustilaginomycotina</taxon>
        <taxon>Ustilaginomycetes</taxon>
        <taxon>Violaceomycetales</taxon>
        <taxon>Violaceomycetaceae</taxon>
        <taxon>Violaceomyces</taxon>
    </lineage>
</organism>
<evidence type="ECO:0000313" key="2">
    <source>
        <dbReference type="Proteomes" id="UP000245626"/>
    </source>
</evidence>
<name>A0ACD0P4V6_9BASI</name>
<accession>A0ACD0P4V6</accession>
<reference evidence="1 2" key="1">
    <citation type="journal article" date="2018" name="Mol. Biol. Evol.">
        <title>Broad Genomic Sampling Reveals a Smut Pathogenic Ancestry of the Fungal Clade Ustilaginomycotina.</title>
        <authorList>
            <person name="Kijpornyongpan T."/>
            <person name="Mondo S.J."/>
            <person name="Barry K."/>
            <person name="Sandor L."/>
            <person name="Lee J."/>
            <person name="Lipzen A."/>
            <person name="Pangilinan J."/>
            <person name="LaButti K."/>
            <person name="Hainaut M."/>
            <person name="Henrissat B."/>
            <person name="Grigoriev I.V."/>
            <person name="Spatafora J.W."/>
            <person name="Aime M.C."/>
        </authorList>
    </citation>
    <scope>NUCLEOTIDE SEQUENCE [LARGE SCALE GENOMIC DNA]</scope>
    <source>
        <strain evidence="1 2">SA 807</strain>
    </source>
</reference>
<sequence>MTFLARAATRTGRLAKQRLNQPSSSSSSSSSPKRFYSPEVKTSSVPGPISKKVLSEIDRLTDARPSIVAVDYARCRGNYLVDADGNRHLDMFGQIASIAIGYRNERLEELAGSEEFRIAVMNRPALGVFPPKGLKELLETGLMSVRPKGLDHILTANCGSTANESAYKAACMAYRHRERGHSEFDQDEITSCMENAKPGSPQLTIMSFKSGFHGRLFASLSTTRSKPIHKLDIPAFDWPAVDWPRLKYPLEQNVSENQAEVERCLALVEETIHESKAKGRPVAALVVEPIQSEGGDNHAPPAFFRGLRDVTKRLGVYMIVDEVQTGVGATGSFWAHEKWGLTTPPDIVTFSKKMQAAGYYHTAEMRPSAGYRNFNTWMGDPARSMQARTIIQYIQENGLVEKTAEVGGKLYGVLEQLGHRFPGLIQSLRGKGEGTFIAFDAETAEKRDSIVSGLRNVGVLVGASGERAVRLRPMLIFGEKELDIFSDKFQAVLKDLA</sequence>
<gene>
    <name evidence="1" type="ORF">IE53DRAFT_384410</name>
</gene>
<evidence type="ECO:0000313" key="1">
    <source>
        <dbReference type="EMBL" id="PWN53140.1"/>
    </source>
</evidence>
<proteinExistence type="predicted"/>
<dbReference type="EMBL" id="KZ819740">
    <property type="protein sequence ID" value="PWN53140.1"/>
    <property type="molecule type" value="Genomic_DNA"/>
</dbReference>
<dbReference type="Proteomes" id="UP000245626">
    <property type="component" value="Unassembled WGS sequence"/>
</dbReference>
<keyword evidence="2" id="KW-1185">Reference proteome</keyword>